<protein>
    <submittedName>
        <fullName evidence="2">Uncharacterized protein</fullName>
    </submittedName>
</protein>
<sequence length="334" mass="36792">MAPPIIMPSDIWGQIDYLAFHENAILLDAILRSLGSRFRSSTDNDDQPQSQDALSPQLVRHVLDDFALVLCGNGGKENVSAVCMEHDEELRTITFRASSNDGIEPQKLQDTQRLLQLIMGESGSDVEHRSDGVLVAILQQCTLAFLKQVKKFSNELEEAQCSSDELLRTPPFSLQGGHTESTTDTEVLGPYRTESHRAYMELSSERLRTLRRLSEDLATSGGEHDIHKMSILAKAAYHSKTLGVGFEGSQPERTLGDTSVLQPSHLHDSASRSRSANSPISIHNNKSVSNVSAGAAVSSTTPPPPVLQDEAYSWFKKELLSSTDTYTEKRAQEE</sequence>
<dbReference type="EMBL" id="NAJM01000015">
    <property type="protein sequence ID" value="RVX71882.1"/>
    <property type="molecule type" value="Genomic_DNA"/>
</dbReference>
<name>A0A438N814_EXOME</name>
<gene>
    <name evidence="2" type="ORF">B0A52_04281</name>
</gene>
<feature type="region of interest" description="Disordered" evidence="1">
    <location>
        <begin position="248"/>
        <end position="286"/>
    </location>
</feature>
<dbReference type="OrthoDB" id="4851849at2759"/>
<evidence type="ECO:0000313" key="3">
    <source>
        <dbReference type="Proteomes" id="UP000288859"/>
    </source>
</evidence>
<feature type="compositionally biased region" description="Polar residues" evidence="1">
    <location>
        <begin position="272"/>
        <end position="286"/>
    </location>
</feature>
<reference evidence="2 3" key="1">
    <citation type="submission" date="2017-03" db="EMBL/GenBank/DDBJ databases">
        <title>Genomes of endolithic fungi from Antarctica.</title>
        <authorList>
            <person name="Coleine C."/>
            <person name="Masonjones S."/>
            <person name="Stajich J.E."/>
        </authorList>
    </citation>
    <scope>NUCLEOTIDE SEQUENCE [LARGE SCALE GENOMIC DNA]</scope>
    <source>
        <strain evidence="2 3">CCFEE 6314</strain>
    </source>
</reference>
<evidence type="ECO:0000256" key="1">
    <source>
        <dbReference type="SAM" id="MobiDB-lite"/>
    </source>
</evidence>
<comment type="caution">
    <text evidence="2">The sequence shown here is derived from an EMBL/GenBank/DDBJ whole genome shotgun (WGS) entry which is preliminary data.</text>
</comment>
<dbReference type="Proteomes" id="UP000288859">
    <property type="component" value="Unassembled WGS sequence"/>
</dbReference>
<organism evidence="2 3">
    <name type="scientific">Exophiala mesophila</name>
    <name type="common">Black yeast-like fungus</name>
    <dbReference type="NCBI Taxonomy" id="212818"/>
    <lineage>
        <taxon>Eukaryota</taxon>
        <taxon>Fungi</taxon>
        <taxon>Dikarya</taxon>
        <taxon>Ascomycota</taxon>
        <taxon>Pezizomycotina</taxon>
        <taxon>Eurotiomycetes</taxon>
        <taxon>Chaetothyriomycetidae</taxon>
        <taxon>Chaetothyriales</taxon>
        <taxon>Herpotrichiellaceae</taxon>
        <taxon>Exophiala</taxon>
    </lineage>
</organism>
<dbReference type="AlphaFoldDB" id="A0A438N814"/>
<proteinExistence type="predicted"/>
<accession>A0A438N814</accession>
<evidence type="ECO:0000313" key="2">
    <source>
        <dbReference type="EMBL" id="RVX71882.1"/>
    </source>
</evidence>